<evidence type="ECO:0000313" key="1">
    <source>
        <dbReference type="EMBL" id="KAK9989658.1"/>
    </source>
</evidence>
<dbReference type="EMBL" id="JAZDWU010000010">
    <property type="protein sequence ID" value="KAK9989658.1"/>
    <property type="molecule type" value="Genomic_DNA"/>
</dbReference>
<protein>
    <submittedName>
        <fullName evidence="1">Uncharacterized protein</fullName>
    </submittedName>
</protein>
<proteinExistence type="predicted"/>
<gene>
    <name evidence="1" type="ORF">SO802_029897</name>
</gene>
<evidence type="ECO:0000313" key="2">
    <source>
        <dbReference type="Proteomes" id="UP001459277"/>
    </source>
</evidence>
<dbReference type="AlphaFoldDB" id="A0AAW2BWM5"/>
<name>A0AAW2BWM5_9ROSI</name>
<accession>A0AAW2BWM5</accession>
<sequence>MRSRATTSLSLAGEVSPVNIVEFSFFPTDINVYVHLFIKALTLIFEKSMDAKISSCIFKCLEKVYLEDGPMKPMLEEIGYLLWGRHECIVIVRPCYYYVSWCNHGLLSSRSRHFATFETDWPIFNQWPWIVLLRMASALHPSDVFWVGGVITYTRRSISSLVKNYYLIRYK</sequence>
<comment type="caution">
    <text evidence="1">The sequence shown here is derived from an EMBL/GenBank/DDBJ whole genome shotgun (WGS) entry which is preliminary data.</text>
</comment>
<dbReference type="Proteomes" id="UP001459277">
    <property type="component" value="Unassembled WGS sequence"/>
</dbReference>
<reference evidence="1 2" key="1">
    <citation type="submission" date="2024-01" db="EMBL/GenBank/DDBJ databases">
        <title>A telomere-to-telomere, gap-free genome of sweet tea (Lithocarpus litseifolius).</title>
        <authorList>
            <person name="Zhou J."/>
        </authorList>
    </citation>
    <scope>NUCLEOTIDE SEQUENCE [LARGE SCALE GENOMIC DNA]</scope>
    <source>
        <strain evidence="1">Zhou-2022a</strain>
        <tissue evidence="1">Leaf</tissue>
    </source>
</reference>
<organism evidence="1 2">
    <name type="scientific">Lithocarpus litseifolius</name>
    <dbReference type="NCBI Taxonomy" id="425828"/>
    <lineage>
        <taxon>Eukaryota</taxon>
        <taxon>Viridiplantae</taxon>
        <taxon>Streptophyta</taxon>
        <taxon>Embryophyta</taxon>
        <taxon>Tracheophyta</taxon>
        <taxon>Spermatophyta</taxon>
        <taxon>Magnoliopsida</taxon>
        <taxon>eudicotyledons</taxon>
        <taxon>Gunneridae</taxon>
        <taxon>Pentapetalae</taxon>
        <taxon>rosids</taxon>
        <taxon>fabids</taxon>
        <taxon>Fagales</taxon>
        <taxon>Fagaceae</taxon>
        <taxon>Lithocarpus</taxon>
    </lineage>
</organism>
<keyword evidence="2" id="KW-1185">Reference proteome</keyword>